<reference evidence="2 3" key="2">
    <citation type="journal article" date="2024" name="G3 (Bethesda)">
        <title>The genome of the cryopelagic Antarctic bald notothen, Trematomus borchgrevinki.</title>
        <authorList>
            <person name="Rayamajhi N."/>
            <person name="Rivera-Colon A.G."/>
            <person name="Minhas B.F."/>
            <person name="Cheng C.C."/>
            <person name="Catchen J.M."/>
        </authorList>
    </citation>
    <scope>NUCLEOTIDE SEQUENCE [LARGE SCALE GENOMIC DNA]</scope>
    <source>
        <strain evidence="2">AGRC-2024</strain>
    </source>
</reference>
<sequence length="100" mass="11635">MADHRAAIVLQTLLTMIQLLYHNHQQQVDMENYMTYLLLNPPRRITRRARHMYYSVSSGSSALVWTDTFLEPIPCGRETFLISTSVRFRLRVDGALFCSV</sequence>
<dbReference type="EMBL" id="JBIYXZ010002076">
    <property type="protein sequence ID" value="KAL3055805.1"/>
    <property type="molecule type" value="Genomic_DNA"/>
</dbReference>
<evidence type="ECO:0000256" key="1">
    <source>
        <dbReference type="SAM" id="SignalP"/>
    </source>
</evidence>
<keyword evidence="1" id="KW-0732">Signal</keyword>
<protein>
    <recommendedName>
        <fullName evidence="4">Secreted protein</fullName>
    </recommendedName>
</protein>
<accession>A0ABD2GQ47</accession>
<comment type="caution">
    <text evidence="2">The sequence shown here is derived from an EMBL/GenBank/DDBJ whole genome shotgun (WGS) entry which is preliminary data.</text>
</comment>
<name>A0ABD2GQ47_PAGBO</name>
<reference evidence="2 3" key="1">
    <citation type="journal article" date="2022" name="G3 (Bethesda)">
        <title>Evaluating Illumina-, Nanopore-, and PacBio-based genome assembly strategies with the bald notothen, Trematomus borchgrevinki.</title>
        <authorList>
            <person name="Rayamajhi N."/>
            <person name="Cheng C.C."/>
            <person name="Catchen J.M."/>
        </authorList>
    </citation>
    <scope>NUCLEOTIDE SEQUENCE [LARGE SCALE GENOMIC DNA]</scope>
    <source>
        <strain evidence="2">AGRC-2024</strain>
    </source>
</reference>
<evidence type="ECO:0000313" key="3">
    <source>
        <dbReference type="Proteomes" id="UP001619887"/>
    </source>
</evidence>
<feature type="signal peptide" evidence="1">
    <location>
        <begin position="1"/>
        <end position="22"/>
    </location>
</feature>
<evidence type="ECO:0008006" key="4">
    <source>
        <dbReference type="Google" id="ProtNLM"/>
    </source>
</evidence>
<dbReference type="AlphaFoldDB" id="A0ABD2GQ47"/>
<evidence type="ECO:0000313" key="2">
    <source>
        <dbReference type="EMBL" id="KAL3055805.1"/>
    </source>
</evidence>
<proteinExistence type="predicted"/>
<gene>
    <name evidence="2" type="ORF">OYC64_018490</name>
</gene>
<organism evidence="2 3">
    <name type="scientific">Pagothenia borchgrevinki</name>
    <name type="common">Bald rockcod</name>
    <name type="synonym">Trematomus borchgrevinki</name>
    <dbReference type="NCBI Taxonomy" id="8213"/>
    <lineage>
        <taxon>Eukaryota</taxon>
        <taxon>Metazoa</taxon>
        <taxon>Chordata</taxon>
        <taxon>Craniata</taxon>
        <taxon>Vertebrata</taxon>
        <taxon>Euteleostomi</taxon>
        <taxon>Actinopterygii</taxon>
        <taxon>Neopterygii</taxon>
        <taxon>Teleostei</taxon>
        <taxon>Neoteleostei</taxon>
        <taxon>Acanthomorphata</taxon>
        <taxon>Eupercaria</taxon>
        <taxon>Perciformes</taxon>
        <taxon>Notothenioidei</taxon>
        <taxon>Nototheniidae</taxon>
        <taxon>Pagothenia</taxon>
    </lineage>
</organism>
<keyword evidence="3" id="KW-1185">Reference proteome</keyword>
<dbReference type="Proteomes" id="UP001619887">
    <property type="component" value="Unassembled WGS sequence"/>
</dbReference>
<feature type="chain" id="PRO_5044752121" description="Secreted protein" evidence="1">
    <location>
        <begin position="23"/>
        <end position="100"/>
    </location>
</feature>